<dbReference type="EMBL" id="JABTTQ020000006">
    <property type="protein sequence ID" value="KAK6153301.1"/>
    <property type="molecule type" value="Genomic_DNA"/>
</dbReference>
<reference evidence="3 4" key="1">
    <citation type="journal article" date="2021" name="Comput. Struct. Biotechnol. J.">
        <title>De novo genome assembly of the potent medicinal plant Rehmannia glutinosa using nanopore technology.</title>
        <authorList>
            <person name="Ma L."/>
            <person name="Dong C."/>
            <person name="Song C."/>
            <person name="Wang X."/>
            <person name="Zheng X."/>
            <person name="Niu Y."/>
            <person name="Chen S."/>
            <person name="Feng W."/>
        </authorList>
    </citation>
    <scope>NUCLEOTIDE SEQUENCE [LARGE SCALE GENOMIC DNA]</scope>
    <source>
        <tissue evidence="3">Leaves</tissue>
    </source>
</reference>
<protein>
    <submittedName>
        <fullName evidence="3">Uncharacterized protein</fullName>
    </submittedName>
</protein>
<keyword evidence="4" id="KW-1185">Reference proteome</keyword>
<keyword evidence="2" id="KW-0012">Acyltransferase</keyword>
<gene>
    <name evidence="3" type="ORF">DH2020_012940</name>
</gene>
<comment type="caution">
    <text evidence="3">The sequence shown here is derived from an EMBL/GenBank/DDBJ whole genome shotgun (WGS) entry which is preliminary data.</text>
</comment>
<name>A0ABR0X3C5_REHGL</name>
<dbReference type="Gene3D" id="3.30.559.10">
    <property type="entry name" value="Chloramphenicol acetyltransferase-like domain"/>
    <property type="match status" value="2"/>
</dbReference>
<dbReference type="Pfam" id="PF02458">
    <property type="entry name" value="Transferase"/>
    <property type="match status" value="1"/>
</dbReference>
<evidence type="ECO:0000313" key="4">
    <source>
        <dbReference type="Proteomes" id="UP001318860"/>
    </source>
</evidence>
<evidence type="ECO:0000256" key="2">
    <source>
        <dbReference type="ARBA" id="ARBA00023315"/>
    </source>
</evidence>
<proteinExistence type="predicted"/>
<dbReference type="SUPFAM" id="SSF52777">
    <property type="entry name" value="CoA-dependent acyltransferases"/>
    <property type="match status" value="1"/>
</dbReference>
<sequence length="455" mass="50098">MAITIVEKCQVQPSPGAVNEQLLPLVHFDIPWLPFHLVQNLFFYSFQCSESHFLDTIVPNLKNSLSLTLKHFPPLSGNIVFPLDSGNLPVSHYVAGDSASLTITVSSADFDNLTGNHSRDSDEFYDFVPHLPPPIYSPDSIKFSVAAVQVTLFPNLGISIGFTSHHAIGDGVTLLGFIQSWASISKFNGDTHLLALGEKCLPFYDRGIIKDANRLATECWDLMKTFRPTLSSTVSWPTYKVRATFVLSDVEIQTLKNLVLNNKPTMVHVSSFMVACAYVWTCLAKSATASGEEVMDDEPEYLSCTVDCRARLNPPLPETYFGNCLILMLAESAHERLKGNEGFLSAAQAIGETIQRTINNERGIMDGSKKRLLEGTKLIGKRVVGIAGSPRFDLYGADFGWGRPKKFEALHIDCNESISLCKPREFQGGAEIGLSMSKAKMDAFAAMFNQGLTQN</sequence>
<accession>A0ABR0X3C5</accession>
<evidence type="ECO:0000313" key="3">
    <source>
        <dbReference type="EMBL" id="KAK6153301.1"/>
    </source>
</evidence>
<dbReference type="InterPro" id="IPR051504">
    <property type="entry name" value="Plant_metabolite_acyltrans"/>
</dbReference>
<dbReference type="PANTHER" id="PTHR31625">
    <property type="match status" value="1"/>
</dbReference>
<evidence type="ECO:0000256" key="1">
    <source>
        <dbReference type="ARBA" id="ARBA00022679"/>
    </source>
</evidence>
<dbReference type="InterPro" id="IPR023213">
    <property type="entry name" value="CAT-like_dom_sf"/>
</dbReference>
<keyword evidence="1" id="KW-0808">Transferase</keyword>
<dbReference type="Proteomes" id="UP001318860">
    <property type="component" value="Unassembled WGS sequence"/>
</dbReference>
<organism evidence="3 4">
    <name type="scientific">Rehmannia glutinosa</name>
    <name type="common">Chinese foxglove</name>
    <dbReference type="NCBI Taxonomy" id="99300"/>
    <lineage>
        <taxon>Eukaryota</taxon>
        <taxon>Viridiplantae</taxon>
        <taxon>Streptophyta</taxon>
        <taxon>Embryophyta</taxon>
        <taxon>Tracheophyta</taxon>
        <taxon>Spermatophyta</taxon>
        <taxon>Magnoliopsida</taxon>
        <taxon>eudicotyledons</taxon>
        <taxon>Gunneridae</taxon>
        <taxon>Pentapetalae</taxon>
        <taxon>asterids</taxon>
        <taxon>lamiids</taxon>
        <taxon>Lamiales</taxon>
        <taxon>Orobanchaceae</taxon>
        <taxon>Rehmannieae</taxon>
        <taxon>Rehmannia</taxon>
    </lineage>
</organism>